<feature type="region of interest" description="Disordered" evidence="1">
    <location>
        <begin position="1"/>
        <end position="35"/>
    </location>
</feature>
<dbReference type="RefSeq" id="WP_235050636.1">
    <property type="nucleotide sequence ID" value="NZ_JAKFHA010000002.1"/>
</dbReference>
<evidence type="ECO:0008006" key="4">
    <source>
        <dbReference type="Google" id="ProtNLM"/>
    </source>
</evidence>
<reference evidence="2" key="1">
    <citation type="submission" date="2022-01" db="EMBL/GenBank/DDBJ databases">
        <title>Genome-Based Taxonomic Classification of the Phylum Actinobacteria.</title>
        <authorList>
            <person name="Gao Y."/>
        </authorList>
    </citation>
    <scope>NUCLEOTIDE SEQUENCE</scope>
    <source>
        <strain evidence="2">KLBMP 8922</strain>
    </source>
</reference>
<gene>
    <name evidence="2" type="ORF">LZ495_04735</name>
</gene>
<organism evidence="2 3">
    <name type="scientific">Yinghuangia soli</name>
    <dbReference type="NCBI Taxonomy" id="2908204"/>
    <lineage>
        <taxon>Bacteria</taxon>
        <taxon>Bacillati</taxon>
        <taxon>Actinomycetota</taxon>
        <taxon>Actinomycetes</taxon>
        <taxon>Kitasatosporales</taxon>
        <taxon>Streptomycetaceae</taxon>
        <taxon>Yinghuangia</taxon>
    </lineage>
</organism>
<proteinExistence type="predicted"/>
<dbReference type="AlphaFoldDB" id="A0AA41TX70"/>
<dbReference type="Proteomes" id="UP001165378">
    <property type="component" value="Unassembled WGS sequence"/>
</dbReference>
<dbReference type="InterPro" id="IPR013207">
    <property type="entry name" value="LGFP"/>
</dbReference>
<protein>
    <recommendedName>
        <fullName evidence="4">LGFP repeat-containing protein</fullName>
    </recommendedName>
</protein>
<accession>A0AA41TX70</accession>
<sequence>MSATPAAADEIPPSTSTKAPTLHDFNLSPAPTSNLPEEGVCGKVRGMVGVWAVFRDADPEDKTLLANFRLKNLTDPAQSVDFGWKTVANGSPLSVDSGQLPNGHLFEATAQVSDGTNLSEITVGCRFRVDAVASAAPVVSSTEFPPLGSPTPAASYGGDYGSFSVSTPNDPEPGDLRYYYSLNEGNSQELQVDAKGIAQILTKAGRNTLKVWAIDGARNVSPTTTYVFNAPTPPVGRPTGEWSWGFCSSKYEFELCGPLLQRYEFFRGMHATFPKVTSGVLTASDGIGRYIELADGSAIFWSPKTGARDVKASLRQYWEANGGITGPLGYPNGYSYYWPGVIQFQKGIVFWNPNDASYKTRSLTGAIADTFRSVVPAPTLADAPTSDLLPTPDGKGQMITFPKFTIISTPEGGAVALSPEVLHAWQASGGIDGPLGYPVNRAGKPAGSTAFKNGVLTESATAGQYVAIMTPFLESYTRWSSTLGRPVGAAEPRDGYGQVQLFEKGMLAYSDAAKSAFAVQGRFWEKWLSVGGEAVIGLPAGDVWGAGARQHFQNGRIYEWSNTKMSATWGPIYQRWLTSGLGDLGYDQTSTSDGVGQYAYFYSGTLPYGYIYWSPATGARVVFGGISYTYQQLGVEALGFPLDEESDIGDGKGRKQTFEKGFITWSPADYLALAIRNDIAKAWSVGPQWYGAAKTAELTAPDGVGRYQVFDKVRFYWTPKTGAHEIHGGILNKWWELGGERGFLGYPTTDEQAIGNGRVSHFERGSIYWSAATGPHELHGGIKQRWLELGGPNGLGFPLTDEMATSDGRGRYVVFERGSIFWTATTGAVEIYGGIGQAWASQGWNSGKLGYPTRGEYTIPGGRRADFEHGYITWMAATGQTRIVVTG</sequence>
<keyword evidence="3" id="KW-1185">Reference proteome</keyword>
<comment type="caution">
    <text evidence="2">The sequence shown here is derived from an EMBL/GenBank/DDBJ whole genome shotgun (WGS) entry which is preliminary data.</text>
</comment>
<evidence type="ECO:0000256" key="1">
    <source>
        <dbReference type="SAM" id="MobiDB-lite"/>
    </source>
</evidence>
<dbReference type="EMBL" id="JAKFHA010000002">
    <property type="protein sequence ID" value="MCF2526528.1"/>
    <property type="molecule type" value="Genomic_DNA"/>
</dbReference>
<evidence type="ECO:0000313" key="3">
    <source>
        <dbReference type="Proteomes" id="UP001165378"/>
    </source>
</evidence>
<name>A0AA41TX70_9ACTN</name>
<dbReference type="Pfam" id="PF08310">
    <property type="entry name" value="LGFP"/>
    <property type="match status" value="9"/>
</dbReference>
<evidence type="ECO:0000313" key="2">
    <source>
        <dbReference type="EMBL" id="MCF2526528.1"/>
    </source>
</evidence>